<proteinExistence type="predicted"/>
<name>A0A366KCZ9_9BIFI</name>
<evidence type="ECO:0000313" key="2">
    <source>
        <dbReference type="Proteomes" id="UP000252345"/>
    </source>
</evidence>
<dbReference type="AlphaFoldDB" id="A0A366KCZ9"/>
<protein>
    <submittedName>
        <fullName evidence="1">Uncharacterized protein</fullName>
    </submittedName>
</protein>
<reference evidence="1 2" key="1">
    <citation type="submission" date="2017-10" db="EMBL/GenBank/DDBJ databases">
        <title>Bifidobacterium xylocopum sp. nov. and Bifidobacterium aemilianum sp. nov., from the carpenter bee (Xylocopa violacea) digestive tract.</title>
        <authorList>
            <person name="Alberoni D."/>
            <person name="Baffoni L."/>
            <person name="Di Gioia D."/>
            <person name="Gaggia F."/>
            <person name="Biavati B."/>
        </authorList>
    </citation>
    <scope>NUCLEOTIDE SEQUENCE [LARGE SCALE GENOMIC DNA]</scope>
    <source>
        <strain evidence="1 2">XV2</strain>
    </source>
</reference>
<sequence length="168" mass="17791">MVGAEVSRQGEGRSGPISLAVVTSIPLGFGGRELPVRYVDAGFAEGSANAGRARDLASRSAFLACKAYDVARGHFDPGQLSGLLTPVCLERLKLFARILEGSGFGRVRRPDGAVSYPPIVPVDVEVFAVGGGRFEMVVTLAALHERYQANVTMQARGEGWLCTLLDLG</sequence>
<gene>
    <name evidence="1" type="ORF">CRD59_06310</name>
</gene>
<comment type="caution">
    <text evidence="1">The sequence shown here is derived from an EMBL/GenBank/DDBJ whole genome shotgun (WGS) entry which is preliminary data.</text>
</comment>
<dbReference type="EMBL" id="PDCH01000013">
    <property type="protein sequence ID" value="RBP98993.1"/>
    <property type="molecule type" value="Genomic_DNA"/>
</dbReference>
<dbReference type="OrthoDB" id="3238427at2"/>
<evidence type="ECO:0000313" key="1">
    <source>
        <dbReference type="EMBL" id="RBP98993.1"/>
    </source>
</evidence>
<keyword evidence="2" id="KW-1185">Reference proteome</keyword>
<dbReference type="RefSeq" id="WP_113853835.1">
    <property type="nucleotide sequence ID" value="NZ_PDCH01000013.1"/>
</dbReference>
<organism evidence="1 2">
    <name type="scientific">Bifidobacterium xylocopae</name>
    <dbReference type="NCBI Taxonomy" id="2493119"/>
    <lineage>
        <taxon>Bacteria</taxon>
        <taxon>Bacillati</taxon>
        <taxon>Actinomycetota</taxon>
        <taxon>Actinomycetes</taxon>
        <taxon>Bifidobacteriales</taxon>
        <taxon>Bifidobacteriaceae</taxon>
        <taxon>Bifidobacterium</taxon>
    </lineage>
</organism>
<dbReference type="Proteomes" id="UP000252345">
    <property type="component" value="Unassembled WGS sequence"/>
</dbReference>
<accession>A0A366KCZ9</accession>